<dbReference type="Proteomes" id="UP001197609">
    <property type="component" value="Unassembled WGS sequence"/>
</dbReference>
<comment type="caution">
    <text evidence="1">The sequence shown here is derived from an EMBL/GenBank/DDBJ whole genome shotgun (WGS) entry which is preliminary data.</text>
</comment>
<proteinExistence type="predicted"/>
<organism evidence="1 2">
    <name type="scientific">Candidatus Methylomirabilis tolerans</name>
    <dbReference type="NCBI Taxonomy" id="3123416"/>
    <lineage>
        <taxon>Bacteria</taxon>
        <taxon>Candidatus Methylomirabilota</taxon>
        <taxon>Candidatus Methylomirabilia</taxon>
        <taxon>Candidatus Methylomirabilales</taxon>
        <taxon>Candidatus Methylomirabilaceae</taxon>
        <taxon>Candidatus Methylomirabilis</taxon>
    </lineage>
</organism>
<dbReference type="AlphaFoldDB" id="A0AAJ1AKE2"/>
<accession>A0AAJ1AKE2</accession>
<name>A0AAJ1AKE2_9BACT</name>
<evidence type="ECO:0000313" key="2">
    <source>
        <dbReference type="Proteomes" id="UP001197609"/>
    </source>
</evidence>
<dbReference type="CDD" id="cd17040">
    <property type="entry name" value="Ubl_MoaD_like"/>
    <property type="match status" value="1"/>
</dbReference>
<dbReference type="Gene3D" id="3.10.20.30">
    <property type="match status" value="1"/>
</dbReference>
<dbReference type="Pfam" id="PF02597">
    <property type="entry name" value="ThiS"/>
    <property type="match status" value="1"/>
</dbReference>
<dbReference type="SUPFAM" id="SSF54285">
    <property type="entry name" value="MoaD/ThiS"/>
    <property type="match status" value="1"/>
</dbReference>
<evidence type="ECO:0000313" key="1">
    <source>
        <dbReference type="EMBL" id="MBZ0160195.1"/>
    </source>
</evidence>
<reference evidence="1 2" key="1">
    <citation type="journal article" date="2021" name="bioRxiv">
        <title>Unraveling nitrogen, sulfur and carbon metabolic pathways and microbial community transcriptional responses to substrate deprivation and toxicity stresses in a bioreactor mimicking anoxic brackish coastal sediment conditions.</title>
        <authorList>
            <person name="Martins P.D."/>
            <person name="Echeveste M.J."/>
            <person name="Arshad A."/>
            <person name="Kurth J."/>
            <person name="Ouboter H."/>
            <person name="Jetten M.S.M."/>
            <person name="Welte C.U."/>
        </authorList>
    </citation>
    <scope>NUCLEOTIDE SEQUENCE [LARGE SCALE GENOMIC DNA]</scope>
    <source>
        <strain evidence="1">MAG_38</strain>
    </source>
</reference>
<sequence>MKIEVALYATLSQYLPKGSQGHKASIECTDGVTVGQVIDQLGIPMPRPTMVLVNGIQASEDTPLGEGDLLALFPPLAGGCDQSLSA</sequence>
<dbReference type="InterPro" id="IPR012675">
    <property type="entry name" value="Beta-grasp_dom_sf"/>
</dbReference>
<dbReference type="EMBL" id="JAIOIU010000102">
    <property type="protein sequence ID" value="MBZ0160195.1"/>
    <property type="molecule type" value="Genomic_DNA"/>
</dbReference>
<dbReference type="InterPro" id="IPR003749">
    <property type="entry name" value="ThiS/MoaD-like"/>
</dbReference>
<protein>
    <submittedName>
        <fullName evidence="1">MoaD/ThiS family protein</fullName>
    </submittedName>
</protein>
<gene>
    <name evidence="1" type="ORF">K8G79_08685</name>
</gene>
<dbReference type="InterPro" id="IPR016155">
    <property type="entry name" value="Mopterin_synth/thiamin_S_b"/>
</dbReference>